<proteinExistence type="predicted"/>
<gene>
    <name evidence="2" type="ORF">CQW23_32566</name>
</gene>
<reference evidence="3" key="2">
    <citation type="journal article" date="2017" name="J. Anim. Genet.">
        <title>Multiple reference genome sequences of hot pepper reveal the massive evolution of plant disease resistance genes by retroduplication.</title>
        <authorList>
            <person name="Kim S."/>
            <person name="Park J."/>
            <person name="Yeom S.-I."/>
            <person name="Kim Y.-M."/>
            <person name="Seo E."/>
            <person name="Kim K.-T."/>
            <person name="Kim M.-S."/>
            <person name="Lee J.M."/>
            <person name="Cheong K."/>
            <person name="Shin H.-S."/>
            <person name="Kim S.-B."/>
            <person name="Han K."/>
            <person name="Lee J."/>
            <person name="Park M."/>
            <person name="Lee H.-A."/>
            <person name="Lee H.-Y."/>
            <person name="Lee Y."/>
            <person name="Oh S."/>
            <person name="Lee J.H."/>
            <person name="Choi E."/>
            <person name="Choi E."/>
            <person name="Lee S.E."/>
            <person name="Jeon J."/>
            <person name="Kim H."/>
            <person name="Choi G."/>
            <person name="Song H."/>
            <person name="Lee J."/>
            <person name="Lee S.-C."/>
            <person name="Kwon J.-K."/>
            <person name="Lee H.-Y."/>
            <person name="Koo N."/>
            <person name="Hong Y."/>
            <person name="Kim R.W."/>
            <person name="Kang W.-H."/>
            <person name="Huh J.H."/>
            <person name="Kang B.-C."/>
            <person name="Yang T.-J."/>
            <person name="Lee Y.-H."/>
            <person name="Bennetzen J.L."/>
            <person name="Choi D."/>
        </authorList>
    </citation>
    <scope>NUCLEOTIDE SEQUENCE [LARGE SCALE GENOMIC DNA]</scope>
    <source>
        <strain evidence="3">cv. PBC81</strain>
    </source>
</reference>
<dbReference type="EMBL" id="MLFT02000306">
    <property type="protein sequence ID" value="PHT27835.1"/>
    <property type="molecule type" value="Genomic_DNA"/>
</dbReference>
<evidence type="ECO:0000313" key="3">
    <source>
        <dbReference type="Proteomes" id="UP000224567"/>
    </source>
</evidence>
<protein>
    <submittedName>
        <fullName evidence="2">Uncharacterized protein</fullName>
    </submittedName>
</protein>
<comment type="caution">
    <text evidence="2">The sequence shown here is derived from an EMBL/GenBank/DDBJ whole genome shotgun (WGS) entry which is preliminary data.</text>
</comment>
<reference evidence="2 3" key="1">
    <citation type="journal article" date="2017" name="Genome Biol.">
        <title>New reference genome sequences of hot pepper reveal the massive evolution of plant disease-resistance genes by retroduplication.</title>
        <authorList>
            <person name="Kim S."/>
            <person name="Park J."/>
            <person name="Yeom S.I."/>
            <person name="Kim Y.M."/>
            <person name="Seo E."/>
            <person name="Kim K.T."/>
            <person name="Kim M.S."/>
            <person name="Lee J.M."/>
            <person name="Cheong K."/>
            <person name="Shin H.S."/>
            <person name="Kim S.B."/>
            <person name="Han K."/>
            <person name="Lee J."/>
            <person name="Park M."/>
            <person name="Lee H.A."/>
            <person name="Lee H.Y."/>
            <person name="Lee Y."/>
            <person name="Oh S."/>
            <person name="Lee J.H."/>
            <person name="Choi E."/>
            <person name="Choi E."/>
            <person name="Lee S.E."/>
            <person name="Jeon J."/>
            <person name="Kim H."/>
            <person name="Choi G."/>
            <person name="Song H."/>
            <person name="Lee J."/>
            <person name="Lee S.C."/>
            <person name="Kwon J.K."/>
            <person name="Lee H.Y."/>
            <person name="Koo N."/>
            <person name="Hong Y."/>
            <person name="Kim R.W."/>
            <person name="Kang W.H."/>
            <person name="Huh J.H."/>
            <person name="Kang B.C."/>
            <person name="Yang T.J."/>
            <person name="Lee Y.H."/>
            <person name="Bennetzen J.L."/>
            <person name="Choi D."/>
        </authorList>
    </citation>
    <scope>NUCLEOTIDE SEQUENCE [LARGE SCALE GENOMIC DNA]</scope>
    <source>
        <strain evidence="3">cv. PBC81</strain>
    </source>
</reference>
<sequence>MTVWASIRAKLIGLTADVLLLLKMMLKSYSIRGMGTDISPFLKMLGSFFELATFYDQERSNLVDKATIIKDSKPYLKVKEHLEIVLRVWDEKSKELSTAIKSLEKVRNKVKKLKAHRDAAKQEVEEMESKVSATEEEFHKCSDVSLATTNASNVVEKKKQVL</sequence>
<keyword evidence="3" id="KW-1185">Reference proteome</keyword>
<dbReference type="AlphaFoldDB" id="A0A2G2V4D1"/>
<keyword evidence="1" id="KW-0175">Coiled coil</keyword>
<evidence type="ECO:0000256" key="1">
    <source>
        <dbReference type="SAM" id="Coils"/>
    </source>
</evidence>
<dbReference type="OrthoDB" id="1304813at2759"/>
<organism evidence="2 3">
    <name type="scientific">Capsicum baccatum</name>
    <name type="common">Peruvian pepper</name>
    <dbReference type="NCBI Taxonomy" id="33114"/>
    <lineage>
        <taxon>Eukaryota</taxon>
        <taxon>Viridiplantae</taxon>
        <taxon>Streptophyta</taxon>
        <taxon>Embryophyta</taxon>
        <taxon>Tracheophyta</taxon>
        <taxon>Spermatophyta</taxon>
        <taxon>Magnoliopsida</taxon>
        <taxon>eudicotyledons</taxon>
        <taxon>Gunneridae</taxon>
        <taxon>Pentapetalae</taxon>
        <taxon>asterids</taxon>
        <taxon>lamiids</taxon>
        <taxon>Solanales</taxon>
        <taxon>Solanaceae</taxon>
        <taxon>Solanoideae</taxon>
        <taxon>Capsiceae</taxon>
        <taxon>Capsicum</taxon>
    </lineage>
</organism>
<dbReference type="Proteomes" id="UP000224567">
    <property type="component" value="Unassembled WGS sequence"/>
</dbReference>
<name>A0A2G2V4D1_CAPBA</name>
<feature type="coiled-coil region" evidence="1">
    <location>
        <begin position="96"/>
        <end position="137"/>
    </location>
</feature>
<evidence type="ECO:0000313" key="2">
    <source>
        <dbReference type="EMBL" id="PHT27835.1"/>
    </source>
</evidence>
<dbReference type="STRING" id="33114.A0A2G2V4D1"/>
<accession>A0A2G2V4D1</accession>